<evidence type="ECO:0000256" key="1">
    <source>
        <dbReference type="ARBA" id="ARBA00004651"/>
    </source>
</evidence>
<keyword evidence="4 9" id="KW-0812">Transmembrane</keyword>
<feature type="transmembrane region" description="Helical" evidence="9">
    <location>
        <begin position="221"/>
        <end position="241"/>
    </location>
</feature>
<dbReference type="GeneID" id="106663443"/>
<dbReference type="RefSeq" id="XP_024086045.1">
    <property type="nucleotide sequence ID" value="XM_024230277.1"/>
</dbReference>
<dbReference type="GO" id="GO:0015276">
    <property type="term" value="F:ligand-gated monoatomic ion channel activity"/>
    <property type="evidence" value="ECO:0007669"/>
    <property type="project" value="InterPro"/>
</dbReference>
<dbReference type="RefSeq" id="XP_014243757.1">
    <property type="nucleotide sequence ID" value="XM_014388271.2"/>
</dbReference>
<dbReference type="AlphaFoldDB" id="A0A8I6RFB7"/>
<comment type="subcellular location">
    <subcellularLocation>
        <location evidence="1">Cell membrane</location>
        <topology evidence="1">Multi-pass membrane protein</topology>
    </subcellularLocation>
</comment>
<protein>
    <recommendedName>
        <fullName evidence="10">Ionotropic glutamate receptor C-terminal domain-containing protein</fullName>
    </recommendedName>
</protein>
<sequence length="517" mass="59073">MWTDTLELTLDRQYPTFFFMPNSEKSIAEEIFNLRDTERIANILVAEYNNSTDWPVLLFTNNFRQSVGTLGRNGKIFLDRWNAERRFENDENLFPNKLQDLGGKEFRVMAFTYLPYVNIDPLDGIEVRVTMEFCKKLNCTLQIVDDGGLWGSIQGNGSGDGLVGMVYKDEADIGVGGSYLWLENHFYTDFSSTYLYAAATLLVPKPKPLSGWRVPFLPFSWPMWFIIILSILMAALLMYIITALLKKIPRFTQEVKRKKQFVTYTDSFFRVLGMAVMQQPTQSLVQNSPLKHLLTAFEFFFLIITVYYSAGLSSFLTVPQLMIPIDTFHQLAASNLKWIANHEAWIYSIQHVDDPEVQTVVKNFRIMTGQTLIEKAQTGKYGVGIERLPAGHFVELPHITETIIDKSHVMKENLFGSPLTFIMRKGSPYLENFNKIVNNLVDSGILLFWEAEVARRFLTTRKQIALSLARSSHLKSGPKILTLGHIQGAFIVYGTGMILATIIFVVELRKAKNKMNK</sequence>
<keyword evidence="6 9" id="KW-0472">Membrane</keyword>
<evidence type="ECO:0000256" key="7">
    <source>
        <dbReference type="ARBA" id="ARBA00023170"/>
    </source>
</evidence>
<dbReference type="OMA" id="MYSIWRS"/>
<dbReference type="EnsemblMetazoa" id="XM_024230277.1">
    <property type="protein sequence ID" value="XP_024086045.1"/>
    <property type="gene ID" value="LOC106663443"/>
</dbReference>
<dbReference type="SUPFAM" id="SSF53850">
    <property type="entry name" value="Periplasmic binding protein-like II"/>
    <property type="match status" value="1"/>
</dbReference>
<accession>A0A8I6RFB7</accession>
<name>A0A8I6RFB7_CIMLE</name>
<feature type="domain" description="Ionotropic glutamate receptor C-terminal" evidence="10">
    <location>
        <begin position="220"/>
        <end position="497"/>
    </location>
</feature>
<dbReference type="RefSeq" id="XP_014243756.1">
    <property type="nucleotide sequence ID" value="XM_014388270.2"/>
</dbReference>
<evidence type="ECO:0000256" key="5">
    <source>
        <dbReference type="ARBA" id="ARBA00022989"/>
    </source>
</evidence>
<keyword evidence="12" id="KW-1185">Reference proteome</keyword>
<dbReference type="InterPro" id="IPR052192">
    <property type="entry name" value="Insect_Ionotropic_Sensory_Rcpt"/>
</dbReference>
<evidence type="ECO:0000256" key="3">
    <source>
        <dbReference type="ARBA" id="ARBA00022475"/>
    </source>
</evidence>
<dbReference type="Pfam" id="PF00060">
    <property type="entry name" value="Lig_chan"/>
    <property type="match status" value="1"/>
</dbReference>
<proteinExistence type="inferred from homology"/>
<dbReference type="Gene3D" id="1.10.287.70">
    <property type="match status" value="1"/>
</dbReference>
<evidence type="ECO:0000313" key="11">
    <source>
        <dbReference type="EnsemblMetazoa" id="XP_014243757.1"/>
    </source>
</evidence>
<reference evidence="11" key="1">
    <citation type="submission" date="2022-01" db="UniProtKB">
        <authorList>
            <consortium name="EnsemblMetazoa"/>
        </authorList>
    </citation>
    <scope>IDENTIFICATION</scope>
</reference>
<evidence type="ECO:0000256" key="2">
    <source>
        <dbReference type="ARBA" id="ARBA00008685"/>
    </source>
</evidence>
<dbReference type="EnsemblMetazoa" id="XM_014388270.2">
    <property type="protein sequence ID" value="XP_014243756.1"/>
    <property type="gene ID" value="LOC106663443"/>
</dbReference>
<feature type="transmembrane region" description="Helical" evidence="9">
    <location>
        <begin position="480"/>
        <end position="506"/>
    </location>
</feature>
<dbReference type="OrthoDB" id="8182981at2759"/>
<dbReference type="GO" id="GO:0050906">
    <property type="term" value="P:detection of stimulus involved in sensory perception"/>
    <property type="evidence" value="ECO:0007669"/>
    <property type="project" value="UniProtKB-ARBA"/>
</dbReference>
<keyword evidence="7" id="KW-0675">Receptor</keyword>
<feature type="transmembrane region" description="Helical" evidence="9">
    <location>
        <begin position="299"/>
        <end position="318"/>
    </location>
</feature>
<keyword evidence="8" id="KW-0325">Glycoprotein</keyword>
<organism evidence="11 12">
    <name type="scientific">Cimex lectularius</name>
    <name type="common">Bed bug</name>
    <name type="synonym">Acanthia lectularia</name>
    <dbReference type="NCBI Taxonomy" id="79782"/>
    <lineage>
        <taxon>Eukaryota</taxon>
        <taxon>Metazoa</taxon>
        <taxon>Ecdysozoa</taxon>
        <taxon>Arthropoda</taxon>
        <taxon>Hexapoda</taxon>
        <taxon>Insecta</taxon>
        <taxon>Pterygota</taxon>
        <taxon>Neoptera</taxon>
        <taxon>Paraneoptera</taxon>
        <taxon>Hemiptera</taxon>
        <taxon>Heteroptera</taxon>
        <taxon>Panheteroptera</taxon>
        <taxon>Cimicomorpha</taxon>
        <taxon>Cimicidae</taxon>
        <taxon>Cimex</taxon>
    </lineage>
</organism>
<comment type="similarity">
    <text evidence="2">Belongs to the glutamate-gated ion channel (TC 1.A.10.1) family.</text>
</comment>
<evidence type="ECO:0000313" key="12">
    <source>
        <dbReference type="Proteomes" id="UP000494040"/>
    </source>
</evidence>
<keyword evidence="5 9" id="KW-1133">Transmembrane helix</keyword>
<dbReference type="PANTHER" id="PTHR42643:SF40">
    <property type="entry name" value="IONOTROPIC RECEPTOR 41A-RELATED"/>
    <property type="match status" value="1"/>
</dbReference>
<evidence type="ECO:0000256" key="4">
    <source>
        <dbReference type="ARBA" id="ARBA00022692"/>
    </source>
</evidence>
<dbReference type="GO" id="GO:0005886">
    <property type="term" value="C:plasma membrane"/>
    <property type="evidence" value="ECO:0007669"/>
    <property type="project" value="UniProtKB-SubCell"/>
</dbReference>
<dbReference type="PANTHER" id="PTHR42643">
    <property type="entry name" value="IONOTROPIC RECEPTOR 20A-RELATED"/>
    <property type="match status" value="1"/>
</dbReference>
<dbReference type="Proteomes" id="UP000494040">
    <property type="component" value="Unassembled WGS sequence"/>
</dbReference>
<evidence type="ECO:0000256" key="6">
    <source>
        <dbReference type="ARBA" id="ARBA00023136"/>
    </source>
</evidence>
<evidence type="ECO:0000256" key="8">
    <source>
        <dbReference type="ARBA" id="ARBA00023180"/>
    </source>
</evidence>
<dbReference type="Gene3D" id="3.40.190.10">
    <property type="entry name" value="Periplasmic binding protein-like II"/>
    <property type="match status" value="1"/>
</dbReference>
<evidence type="ECO:0000259" key="10">
    <source>
        <dbReference type="Pfam" id="PF00060"/>
    </source>
</evidence>
<keyword evidence="3" id="KW-1003">Cell membrane</keyword>
<dbReference type="EnsemblMetazoa" id="XM_014388271.2">
    <property type="protein sequence ID" value="XP_014243757.1"/>
    <property type="gene ID" value="LOC106663443"/>
</dbReference>
<evidence type="ECO:0000256" key="9">
    <source>
        <dbReference type="SAM" id="Phobius"/>
    </source>
</evidence>
<dbReference type="InterPro" id="IPR001320">
    <property type="entry name" value="Iontro_rcpt_C"/>
</dbReference>